<sequence>MLILICFILILRRPSFESPADSASSIGLQEWRKSPQTDHRGVLQVLHQYPTRTVVKTKALIALRMEKDDLFCKKRNAAKEAWESIIKELDLGQNVSHKQAAKKWENLKKKYKELKRPRTGTGTDQGEETPATWPFFMAMDEAIGARPSISPPVLVASALANPTILFDPEAASCSSSFPPPNVADDPDPSPSLSEAGTTQQPPPKKRKGAMGVLECLEREAEKEDERHREIMQHSDTFLTLFEKMVDKM</sequence>
<comment type="subcellular location">
    <subcellularLocation>
        <location evidence="1">Nucleus</location>
    </subcellularLocation>
</comment>
<dbReference type="Pfam" id="PF13837">
    <property type="entry name" value="Myb_DNA-bind_4"/>
    <property type="match status" value="1"/>
</dbReference>
<keyword evidence="5" id="KW-0539">Nucleus</keyword>
<evidence type="ECO:0000256" key="7">
    <source>
        <dbReference type="SAM" id="SignalP"/>
    </source>
</evidence>
<dbReference type="AlphaFoldDB" id="A0A6P8VHK5"/>
<dbReference type="Proteomes" id="UP000515161">
    <property type="component" value="Unplaced"/>
</dbReference>
<evidence type="ECO:0000256" key="4">
    <source>
        <dbReference type="ARBA" id="ARBA00023163"/>
    </source>
</evidence>
<accession>A0A6P8VHK5</accession>
<evidence type="ECO:0000256" key="3">
    <source>
        <dbReference type="ARBA" id="ARBA00023125"/>
    </source>
</evidence>
<keyword evidence="4" id="KW-0804">Transcription</keyword>
<keyword evidence="9" id="KW-1185">Reference proteome</keyword>
<keyword evidence="2" id="KW-0805">Transcription regulation</keyword>
<dbReference type="InParanoid" id="A0A6P8VHK5"/>
<evidence type="ECO:0000256" key="5">
    <source>
        <dbReference type="ARBA" id="ARBA00023242"/>
    </source>
</evidence>
<gene>
    <name evidence="10" type="primary">LOC117558095</name>
</gene>
<evidence type="ECO:0000256" key="6">
    <source>
        <dbReference type="SAM" id="MobiDB-lite"/>
    </source>
</evidence>
<keyword evidence="7" id="KW-0732">Signal</keyword>
<dbReference type="RefSeq" id="XP_034089966.1">
    <property type="nucleotide sequence ID" value="XM_034234075.1"/>
</dbReference>
<evidence type="ECO:0000256" key="1">
    <source>
        <dbReference type="ARBA" id="ARBA00004123"/>
    </source>
</evidence>
<reference evidence="10" key="1">
    <citation type="submission" date="2025-08" db="UniProtKB">
        <authorList>
            <consortium name="RefSeq"/>
        </authorList>
    </citation>
    <scope>IDENTIFICATION</scope>
</reference>
<dbReference type="InterPro" id="IPR044822">
    <property type="entry name" value="Myb_DNA-bind_4"/>
</dbReference>
<organism evidence="9 10">
    <name type="scientific">Gymnodraco acuticeps</name>
    <name type="common">Antarctic dragonfish</name>
    <dbReference type="NCBI Taxonomy" id="8218"/>
    <lineage>
        <taxon>Eukaryota</taxon>
        <taxon>Metazoa</taxon>
        <taxon>Chordata</taxon>
        <taxon>Craniata</taxon>
        <taxon>Vertebrata</taxon>
        <taxon>Euteleostomi</taxon>
        <taxon>Actinopterygii</taxon>
        <taxon>Neopterygii</taxon>
        <taxon>Teleostei</taxon>
        <taxon>Neoteleostei</taxon>
        <taxon>Acanthomorphata</taxon>
        <taxon>Eupercaria</taxon>
        <taxon>Perciformes</taxon>
        <taxon>Notothenioidei</taxon>
        <taxon>Bathydraconidae</taxon>
        <taxon>Gymnodraco</taxon>
    </lineage>
</organism>
<evidence type="ECO:0000313" key="10">
    <source>
        <dbReference type="RefSeq" id="XP_034089966.1"/>
    </source>
</evidence>
<dbReference type="OrthoDB" id="8933168at2759"/>
<keyword evidence="3" id="KW-0238">DNA-binding</keyword>
<dbReference type="GO" id="GO:0003677">
    <property type="term" value="F:DNA binding"/>
    <property type="evidence" value="ECO:0007669"/>
    <property type="project" value="UniProtKB-KW"/>
</dbReference>
<feature type="signal peptide" evidence="7">
    <location>
        <begin position="1"/>
        <end position="17"/>
    </location>
</feature>
<evidence type="ECO:0000313" key="9">
    <source>
        <dbReference type="Proteomes" id="UP000515161"/>
    </source>
</evidence>
<evidence type="ECO:0000256" key="2">
    <source>
        <dbReference type="ARBA" id="ARBA00023015"/>
    </source>
</evidence>
<feature type="domain" description="Myb/SANT-like DNA-binding" evidence="8">
    <location>
        <begin position="56"/>
        <end position="141"/>
    </location>
</feature>
<dbReference type="PANTHER" id="PTHR21654:SF84">
    <property type="entry name" value="SI:DKEY-66I24.7"/>
    <property type="match status" value="1"/>
</dbReference>
<feature type="chain" id="PRO_5028251743" evidence="7">
    <location>
        <begin position="18"/>
        <end position="248"/>
    </location>
</feature>
<evidence type="ECO:0000259" key="8">
    <source>
        <dbReference type="Pfam" id="PF13837"/>
    </source>
</evidence>
<dbReference type="GO" id="GO:0010468">
    <property type="term" value="P:regulation of gene expression"/>
    <property type="evidence" value="ECO:0007669"/>
    <property type="project" value="UniProtKB-ARBA"/>
</dbReference>
<feature type="compositionally biased region" description="Polar residues" evidence="6">
    <location>
        <begin position="190"/>
        <end position="199"/>
    </location>
</feature>
<protein>
    <submittedName>
        <fullName evidence="10">Uncharacterized protein LOC117558095 isoform X1</fullName>
    </submittedName>
</protein>
<proteinExistence type="predicted"/>
<dbReference type="KEGG" id="gacu:117558095"/>
<dbReference type="PANTHER" id="PTHR21654">
    <property type="entry name" value="FI21293P1"/>
    <property type="match status" value="1"/>
</dbReference>
<dbReference type="GeneID" id="117558095"/>
<name>A0A6P8VHK5_GYMAC</name>
<feature type="region of interest" description="Disordered" evidence="6">
    <location>
        <begin position="171"/>
        <end position="213"/>
    </location>
</feature>
<dbReference type="Gene3D" id="1.10.10.60">
    <property type="entry name" value="Homeodomain-like"/>
    <property type="match status" value="1"/>
</dbReference>
<dbReference type="GO" id="GO:0005634">
    <property type="term" value="C:nucleus"/>
    <property type="evidence" value="ECO:0007669"/>
    <property type="project" value="UniProtKB-SubCell"/>
</dbReference>